<organism evidence="4 5">
    <name type="scientific">Phyllostomus discolor</name>
    <name type="common">pale spear-nosed bat</name>
    <dbReference type="NCBI Taxonomy" id="89673"/>
    <lineage>
        <taxon>Eukaryota</taxon>
        <taxon>Metazoa</taxon>
        <taxon>Chordata</taxon>
        <taxon>Craniata</taxon>
        <taxon>Vertebrata</taxon>
        <taxon>Euteleostomi</taxon>
        <taxon>Mammalia</taxon>
        <taxon>Eutheria</taxon>
        <taxon>Laurasiatheria</taxon>
        <taxon>Chiroptera</taxon>
        <taxon>Yangochiroptera</taxon>
        <taxon>Phyllostomidae</taxon>
        <taxon>Phyllostominae</taxon>
        <taxon>Phyllostomus</taxon>
    </lineage>
</organism>
<evidence type="ECO:0000256" key="1">
    <source>
        <dbReference type="ARBA" id="ARBA00023157"/>
    </source>
</evidence>
<dbReference type="GO" id="GO:0042742">
    <property type="term" value="P:defense response to bacterium"/>
    <property type="evidence" value="ECO:0007669"/>
    <property type="project" value="InterPro"/>
</dbReference>
<dbReference type="GO" id="GO:0031640">
    <property type="term" value="P:killing of cells of another organism"/>
    <property type="evidence" value="ECO:0007669"/>
    <property type="project" value="TreeGrafter"/>
</dbReference>
<dbReference type="GO" id="GO:0006629">
    <property type="term" value="P:lipid metabolic process"/>
    <property type="evidence" value="ECO:0007669"/>
    <property type="project" value="InterPro"/>
</dbReference>
<feature type="domain" description="Saposin B-type" evidence="3">
    <location>
        <begin position="96"/>
        <end position="176"/>
    </location>
</feature>
<dbReference type="GO" id="GO:0044194">
    <property type="term" value="C:cytolytic granule"/>
    <property type="evidence" value="ECO:0007669"/>
    <property type="project" value="TreeGrafter"/>
</dbReference>
<name>A0A834A612_9CHIR</name>
<dbReference type="PANTHER" id="PTHR15541">
    <property type="entry name" value="GRANULYSIN RELATED"/>
    <property type="match status" value="1"/>
</dbReference>
<dbReference type="EMBL" id="JABVXQ010000006">
    <property type="protein sequence ID" value="KAF6103520.1"/>
    <property type="molecule type" value="Genomic_DNA"/>
</dbReference>
<evidence type="ECO:0000313" key="4">
    <source>
        <dbReference type="EMBL" id="KAF6103520.1"/>
    </source>
</evidence>
<dbReference type="InterPro" id="IPR008139">
    <property type="entry name" value="SaposinB_dom"/>
</dbReference>
<dbReference type="SUPFAM" id="SSF47862">
    <property type="entry name" value="Saposin"/>
    <property type="match status" value="1"/>
</dbReference>
<dbReference type="InterPro" id="IPR007856">
    <property type="entry name" value="SapB_1"/>
</dbReference>
<evidence type="ECO:0000313" key="5">
    <source>
        <dbReference type="Proteomes" id="UP000664940"/>
    </source>
</evidence>
<accession>A0A834A612</accession>
<feature type="signal peptide" evidence="2">
    <location>
        <begin position="1"/>
        <end position="20"/>
    </location>
</feature>
<dbReference type="PROSITE" id="PS50015">
    <property type="entry name" value="SAP_B"/>
    <property type="match status" value="1"/>
</dbReference>
<gene>
    <name evidence="4" type="ORF">HJG60_005724</name>
</gene>
<dbReference type="Pfam" id="PF05184">
    <property type="entry name" value="SapB_1"/>
    <property type="match status" value="1"/>
</dbReference>
<keyword evidence="1" id="KW-1015">Disulfide bond</keyword>
<dbReference type="SMART" id="SM00741">
    <property type="entry name" value="SapB"/>
    <property type="match status" value="1"/>
</dbReference>
<evidence type="ECO:0000259" key="3">
    <source>
        <dbReference type="PROSITE" id="PS50015"/>
    </source>
</evidence>
<dbReference type="AlphaFoldDB" id="A0A834A612"/>
<dbReference type="PANTHER" id="PTHR15541:SF2">
    <property type="entry name" value="GRANULYSIN"/>
    <property type="match status" value="1"/>
</dbReference>
<dbReference type="Proteomes" id="UP000664940">
    <property type="component" value="Unassembled WGS sequence"/>
</dbReference>
<keyword evidence="2" id="KW-0732">Signal</keyword>
<dbReference type="GO" id="GO:0061844">
    <property type="term" value="P:antimicrobial humoral immune response mediated by antimicrobial peptide"/>
    <property type="evidence" value="ECO:0007669"/>
    <property type="project" value="TreeGrafter"/>
</dbReference>
<sequence>MASWALLLLALALLGSPGPGVRVGSEGSAEGKDTAGRENGWGYFLEGKRKYLASSSLNPECSDLAIANPCDGEHLCQGLAQEGPQGKLPTTRKEQGSITCYLCQKIMKKLQKIVGDQPNEDTIAQAVSRVCDNMKLLRACCKKTMTKFFGRISKDVIAGKTPRAVCVDIAICKPQAGLL</sequence>
<dbReference type="Gene3D" id="1.10.225.10">
    <property type="entry name" value="Saposin-like"/>
    <property type="match status" value="1"/>
</dbReference>
<feature type="chain" id="PRO_5032786776" evidence="2">
    <location>
        <begin position="21"/>
        <end position="179"/>
    </location>
</feature>
<comment type="caution">
    <text evidence="4">The sequence shown here is derived from an EMBL/GenBank/DDBJ whole genome shotgun (WGS) entry which is preliminary data.</text>
</comment>
<evidence type="ECO:0000256" key="2">
    <source>
        <dbReference type="SAM" id="SignalP"/>
    </source>
</evidence>
<dbReference type="InterPro" id="IPR011001">
    <property type="entry name" value="Saposin-like"/>
</dbReference>
<proteinExistence type="predicted"/>
<dbReference type="InterPro" id="IPR038847">
    <property type="entry name" value="Granulysin-like"/>
</dbReference>
<protein>
    <submittedName>
        <fullName evidence="4">Granulysin</fullName>
    </submittedName>
</protein>
<reference evidence="4 5" key="1">
    <citation type="journal article" date="2020" name="Nature">
        <title>Six reference-quality genomes reveal evolution of bat adaptations.</title>
        <authorList>
            <person name="Jebb D."/>
            <person name="Huang Z."/>
            <person name="Pippel M."/>
            <person name="Hughes G.M."/>
            <person name="Lavrichenko K."/>
            <person name="Devanna P."/>
            <person name="Winkler S."/>
            <person name="Jermiin L.S."/>
            <person name="Skirmuntt E.C."/>
            <person name="Katzourakis A."/>
            <person name="Burkitt-Gray L."/>
            <person name="Ray D.A."/>
            <person name="Sullivan K.A.M."/>
            <person name="Roscito J.G."/>
            <person name="Kirilenko B.M."/>
            <person name="Davalos L.M."/>
            <person name="Corthals A.P."/>
            <person name="Power M.L."/>
            <person name="Jones G."/>
            <person name="Ransome R.D."/>
            <person name="Dechmann D.K.N."/>
            <person name="Locatelli A.G."/>
            <person name="Puechmaille S.J."/>
            <person name="Fedrigo O."/>
            <person name="Jarvis E.D."/>
            <person name="Hiller M."/>
            <person name="Vernes S.C."/>
            <person name="Myers E.W."/>
            <person name="Teeling E.C."/>
        </authorList>
    </citation>
    <scope>NUCLEOTIDE SEQUENCE [LARGE SCALE GENOMIC DNA]</scope>
    <source>
        <strain evidence="4">Bat1K_MPI-CBG_1</strain>
    </source>
</reference>